<evidence type="ECO:0000256" key="4">
    <source>
        <dbReference type="ARBA" id="ARBA00022679"/>
    </source>
</evidence>
<name>A0A418YFB8_9GAMM</name>
<evidence type="ECO:0000256" key="5">
    <source>
        <dbReference type="ARBA" id="ARBA00022777"/>
    </source>
</evidence>
<dbReference type="SMART" id="SM00387">
    <property type="entry name" value="HATPase_c"/>
    <property type="match status" value="1"/>
</dbReference>
<comment type="caution">
    <text evidence="8">The sequence shown here is derived from an EMBL/GenBank/DDBJ whole genome shotgun (WGS) entry which is preliminary data.</text>
</comment>
<dbReference type="PROSITE" id="PS50109">
    <property type="entry name" value="HIS_KIN"/>
    <property type="match status" value="1"/>
</dbReference>
<dbReference type="PANTHER" id="PTHR43047">
    <property type="entry name" value="TWO-COMPONENT HISTIDINE PROTEIN KINASE"/>
    <property type="match status" value="1"/>
</dbReference>
<sequence>MPKLITFSDDTDEFFDRSTTTDSEFYRQLFKLNVLAIELSAVSSVDELYKKAVEFGHVELQLDRVGILLLDKDNNRMLGTWGVGTEGKVRSEHGLNAPLQKSLLTIIEEVSTKGKVCVWVDQDLLEFSNETDIAVVGSGWNAAIAFWEQDEVIGWVACDNLINKQPFKPYQNHILRLFGTLVGELIIRKRTEMRLNQLNQELEQQVYQRTQDLQFAKQQADHATKSKSLFLQNITHELKTPLNSVLGRLHLLDCDIMSHHNQSQVKGIQKSAQALSVLIGDLVQVANIEKDMGEIQSVPCNIDELLQGLFDDLKPKAQHKRLPLIFNLAADVPQVIYNDAEKLATLLRQLIDNAIKFTLTGQVTVNIYRQNNGLEFAITDTGIGIAEEAQQTLFDRFEQLDAGANRAFNGIGVGLSLAHSLSVILGAKLSCNSQLGVGSCFRLLLPTQCSSRPAAPRQQKILLLARYEWLQNLLLRANADIEVLHSATPLSVDQALQQQVFDAVICDPDNIDWQQAGWPPCLLVSEHNDDQGKTSPICLRAPFTATTLFDNLATDQAPTSHHDGEVKELSDLALQQCLQQLTEHVEGYSIEAMTAIAPLLSHSRATANDDVNHCLMRIERALNDYDFDIAREHCLALTDLIHKGS</sequence>
<keyword evidence="9" id="KW-1185">Reference proteome</keyword>
<dbReference type="OrthoDB" id="9810730at2"/>
<reference evidence="8 9" key="2">
    <citation type="submission" date="2019-01" db="EMBL/GenBank/DDBJ databases">
        <title>Motilimonas pumilus sp. nov., isolated from the gut of sea cucumber (Apostichopus japonicus).</title>
        <authorList>
            <person name="Wang F.-Q."/>
            <person name="Ren L.-H."/>
            <person name="Lin Y.-W."/>
            <person name="Sun G.-H."/>
            <person name="Du Z.-J."/>
            <person name="Zhao J.-X."/>
            <person name="Liu X.-J."/>
            <person name="Liu L.-J."/>
        </authorList>
    </citation>
    <scope>NUCLEOTIDE SEQUENCE [LARGE SCALE GENOMIC DNA]</scope>
    <source>
        <strain evidence="8 9">PLHSC7-2</strain>
    </source>
</reference>
<dbReference type="InterPro" id="IPR029016">
    <property type="entry name" value="GAF-like_dom_sf"/>
</dbReference>
<dbReference type="SUPFAM" id="SSF47384">
    <property type="entry name" value="Homodimeric domain of signal transducing histidine kinase"/>
    <property type="match status" value="1"/>
</dbReference>
<gene>
    <name evidence="8" type="ORF">D1Z90_09620</name>
</gene>
<keyword evidence="6" id="KW-0175">Coiled coil</keyword>
<keyword evidence="5" id="KW-0418">Kinase</keyword>
<keyword evidence="3" id="KW-0597">Phosphoprotein</keyword>
<dbReference type="PRINTS" id="PR00344">
    <property type="entry name" value="BCTRLSENSOR"/>
</dbReference>
<dbReference type="Gene3D" id="3.30.450.40">
    <property type="match status" value="1"/>
</dbReference>
<dbReference type="SMART" id="SM00388">
    <property type="entry name" value="HisKA"/>
    <property type="match status" value="1"/>
</dbReference>
<dbReference type="EMBL" id="QZCH01000010">
    <property type="protein sequence ID" value="RJG47961.1"/>
    <property type="molecule type" value="Genomic_DNA"/>
</dbReference>
<comment type="catalytic activity">
    <reaction evidence="1">
        <text>ATP + protein L-histidine = ADP + protein N-phospho-L-histidine.</text>
        <dbReference type="EC" id="2.7.13.3"/>
    </reaction>
</comment>
<dbReference type="InterPro" id="IPR036890">
    <property type="entry name" value="HATPase_C_sf"/>
</dbReference>
<dbReference type="SUPFAM" id="SSF55781">
    <property type="entry name" value="GAF domain-like"/>
    <property type="match status" value="1"/>
</dbReference>
<dbReference type="CDD" id="cd00082">
    <property type="entry name" value="HisKA"/>
    <property type="match status" value="1"/>
</dbReference>
<feature type="coiled-coil region" evidence="6">
    <location>
        <begin position="188"/>
        <end position="219"/>
    </location>
</feature>
<dbReference type="SUPFAM" id="SSF55874">
    <property type="entry name" value="ATPase domain of HSP90 chaperone/DNA topoisomerase II/histidine kinase"/>
    <property type="match status" value="1"/>
</dbReference>
<keyword evidence="4" id="KW-0808">Transferase</keyword>
<dbReference type="AlphaFoldDB" id="A0A418YFB8"/>
<organism evidence="8 9">
    <name type="scientific">Motilimonas pumila</name>
    <dbReference type="NCBI Taxonomy" id="2303987"/>
    <lineage>
        <taxon>Bacteria</taxon>
        <taxon>Pseudomonadati</taxon>
        <taxon>Pseudomonadota</taxon>
        <taxon>Gammaproteobacteria</taxon>
        <taxon>Alteromonadales</taxon>
        <taxon>Alteromonadales genera incertae sedis</taxon>
        <taxon>Motilimonas</taxon>
    </lineage>
</organism>
<dbReference type="GO" id="GO:0000155">
    <property type="term" value="F:phosphorelay sensor kinase activity"/>
    <property type="evidence" value="ECO:0007669"/>
    <property type="project" value="InterPro"/>
</dbReference>
<feature type="domain" description="Histidine kinase" evidence="7">
    <location>
        <begin position="233"/>
        <end position="449"/>
    </location>
</feature>
<dbReference type="InterPro" id="IPR003594">
    <property type="entry name" value="HATPase_dom"/>
</dbReference>
<dbReference type="Gene3D" id="1.10.287.130">
    <property type="match status" value="1"/>
</dbReference>
<dbReference type="InterPro" id="IPR003661">
    <property type="entry name" value="HisK_dim/P_dom"/>
</dbReference>
<proteinExistence type="predicted"/>
<evidence type="ECO:0000256" key="6">
    <source>
        <dbReference type="SAM" id="Coils"/>
    </source>
</evidence>
<dbReference type="InterPro" id="IPR036097">
    <property type="entry name" value="HisK_dim/P_sf"/>
</dbReference>
<reference evidence="8 9" key="1">
    <citation type="submission" date="2018-09" db="EMBL/GenBank/DDBJ databases">
        <authorList>
            <person name="Wang F."/>
        </authorList>
    </citation>
    <scope>NUCLEOTIDE SEQUENCE [LARGE SCALE GENOMIC DNA]</scope>
    <source>
        <strain evidence="8 9">PLHSC7-2</strain>
    </source>
</reference>
<dbReference type="Proteomes" id="UP000283255">
    <property type="component" value="Unassembled WGS sequence"/>
</dbReference>
<dbReference type="RefSeq" id="WP_119910544.1">
    <property type="nucleotide sequence ID" value="NZ_QZCH01000010.1"/>
</dbReference>
<accession>A0A418YFB8</accession>
<dbReference type="Pfam" id="PF02518">
    <property type="entry name" value="HATPase_c"/>
    <property type="match status" value="1"/>
</dbReference>
<evidence type="ECO:0000256" key="2">
    <source>
        <dbReference type="ARBA" id="ARBA00012438"/>
    </source>
</evidence>
<dbReference type="Pfam" id="PF00512">
    <property type="entry name" value="HisKA"/>
    <property type="match status" value="1"/>
</dbReference>
<protein>
    <recommendedName>
        <fullName evidence="2">histidine kinase</fullName>
        <ecNumber evidence="2">2.7.13.3</ecNumber>
    </recommendedName>
</protein>
<evidence type="ECO:0000313" key="9">
    <source>
        <dbReference type="Proteomes" id="UP000283255"/>
    </source>
</evidence>
<dbReference type="InterPro" id="IPR005467">
    <property type="entry name" value="His_kinase_dom"/>
</dbReference>
<evidence type="ECO:0000313" key="8">
    <source>
        <dbReference type="EMBL" id="RJG47961.1"/>
    </source>
</evidence>
<dbReference type="Gene3D" id="3.30.565.10">
    <property type="entry name" value="Histidine kinase-like ATPase, C-terminal domain"/>
    <property type="match status" value="1"/>
</dbReference>
<evidence type="ECO:0000256" key="1">
    <source>
        <dbReference type="ARBA" id="ARBA00000085"/>
    </source>
</evidence>
<evidence type="ECO:0000259" key="7">
    <source>
        <dbReference type="PROSITE" id="PS50109"/>
    </source>
</evidence>
<evidence type="ECO:0000256" key="3">
    <source>
        <dbReference type="ARBA" id="ARBA00022553"/>
    </source>
</evidence>
<dbReference type="EC" id="2.7.13.3" evidence="2"/>
<dbReference type="InterPro" id="IPR004358">
    <property type="entry name" value="Sig_transdc_His_kin-like_C"/>
</dbReference>